<dbReference type="Gene3D" id="3.30.300.30">
    <property type="match status" value="1"/>
</dbReference>
<evidence type="ECO:0000256" key="3">
    <source>
        <dbReference type="SAM" id="MobiDB-lite"/>
    </source>
</evidence>
<sequence>MLTPEEEHTLTHGWNDTAQDIPEPLLPELFAAQAARTPDAVALVHGEERLTFAELDRAAGRLAHRLRERGAGPDTVVGICADRGTDVVVALLGILRAGAACLPIDPGYPADRVRHMLADSGAATVLVQDHLADRFADYEGILLTPDRGSEGDPQAPAVPRLTADHLAYVIYTSGSTGLPKGTLIRHGAFRNLFAHHRRRMFEPTSRGRQMRMAQTASISFDASCVALLWLVGGHQLHPVDHETHIDLRAFRDYLRDARIDVIDEAPTYLRELIADGLLADETHVPSVIVFGGEAVDGQIWDTLRAHPEVTAYNFYGPTECTCDSLTWTARGSERPLIGRPVGNARAFVLDARLRPVPAGVVGELYIEGAGLARGYVGKPGLTAGRFVACPFTGGRMYRSGDLVRWTREGTVEFLGRRDDQVKVRGFRIELGEIETVLARHPAVTQAVVVAREDQPGVKRLVAYVVGTGGADGADAAELRGYAADALPDYMVPAAWLLLDAFPLNQSGKVDRRALPAPDPAALANAYTAPRTAAEKTVAAVWADVLGLERIGAHDNFFDLGGDSILSTRAVSRLRAAGYDTSVRDLFNAPTVAGLAPWPHPRVNPPTPSDRSPATARCRSRTPSAGCGSRPNSTRRAPSTTPASRCG</sequence>
<keyword evidence="6" id="KW-1185">Reference proteome</keyword>
<reference evidence="6" key="1">
    <citation type="journal article" date="2019" name="Int. J. Syst. Evol. Microbiol.">
        <title>The Global Catalogue of Microorganisms (GCM) 10K type strain sequencing project: providing services to taxonomists for standard genome sequencing and annotation.</title>
        <authorList>
            <consortium name="The Broad Institute Genomics Platform"/>
            <consortium name="The Broad Institute Genome Sequencing Center for Infectious Disease"/>
            <person name="Wu L."/>
            <person name="Ma J."/>
        </authorList>
    </citation>
    <scope>NUCLEOTIDE SEQUENCE [LARGE SCALE GENOMIC DNA]</scope>
    <source>
        <strain evidence="6">JCM 12607</strain>
    </source>
</reference>
<dbReference type="InterPro" id="IPR009081">
    <property type="entry name" value="PP-bd_ACP"/>
</dbReference>
<dbReference type="Gene3D" id="1.10.1200.10">
    <property type="entry name" value="ACP-like"/>
    <property type="match status" value="1"/>
</dbReference>
<dbReference type="PROSITE" id="PS00455">
    <property type="entry name" value="AMP_BINDING"/>
    <property type="match status" value="1"/>
</dbReference>
<accession>A0ABW2WT57</accession>
<dbReference type="PROSITE" id="PS50075">
    <property type="entry name" value="CARRIER"/>
    <property type="match status" value="1"/>
</dbReference>
<dbReference type="InterPro" id="IPR006162">
    <property type="entry name" value="Ppantetheine_attach_site"/>
</dbReference>
<organism evidence="5 6">
    <name type="scientific">Streptomyces sanglieri</name>
    <dbReference type="NCBI Taxonomy" id="193460"/>
    <lineage>
        <taxon>Bacteria</taxon>
        <taxon>Bacillati</taxon>
        <taxon>Actinomycetota</taxon>
        <taxon>Actinomycetes</taxon>
        <taxon>Kitasatosporales</taxon>
        <taxon>Streptomycetaceae</taxon>
        <taxon>Streptomyces</taxon>
    </lineage>
</organism>
<dbReference type="Pfam" id="PF00550">
    <property type="entry name" value="PP-binding"/>
    <property type="match status" value="1"/>
</dbReference>
<keyword evidence="1" id="KW-0596">Phosphopantetheine</keyword>
<dbReference type="EMBL" id="JBHTGL010000008">
    <property type="protein sequence ID" value="MFD0624440.1"/>
    <property type="molecule type" value="Genomic_DNA"/>
</dbReference>
<feature type="compositionally biased region" description="Pro residues" evidence="3">
    <location>
        <begin position="597"/>
        <end position="607"/>
    </location>
</feature>
<dbReference type="NCBIfam" id="TIGR01733">
    <property type="entry name" value="AA-adenyl-dom"/>
    <property type="match status" value="1"/>
</dbReference>
<dbReference type="InterPro" id="IPR036736">
    <property type="entry name" value="ACP-like_sf"/>
</dbReference>
<feature type="domain" description="Carrier" evidence="4">
    <location>
        <begin position="528"/>
        <end position="602"/>
    </location>
</feature>
<dbReference type="SUPFAM" id="SSF56801">
    <property type="entry name" value="Acetyl-CoA synthetase-like"/>
    <property type="match status" value="1"/>
</dbReference>
<dbReference type="Gene3D" id="3.40.50.980">
    <property type="match status" value="2"/>
</dbReference>
<evidence type="ECO:0000256" key="1">
    <source>
        <dbReference type="ARBA" id="ARBA00022450"/>
    </source>
</evidence>
<feature type="region of interest" description="Disordered" evidence="3">
    <location>
        <begin position="593"/>
        <end position="646"/>
    </location>
</feature>
<dbReference type="Proteomes" id="UP001596915">
    <property type="component" value="Unassembled WGS sequence"/>
</dbReference>
<dbReference type="PROSITE" id="PS00012">
    <property type="entry name" value="PHOSPHOPANTETHEINE"/>
    <property type="match status" value="1"/>
</dbReference>
<dbReference type="SMART" id="SM00823">
    <property type="entry name" value="PKS_PP"/>
    <property type="match status" value="1"/>
</dbReference>
<dbReference type="Pfam" id="PF13193">
    <property type="entry name" value="AMP-binding_C"/>
    <property type="match status" value="1"/>
</dbReference>
<dbReference type="Gene3D" id="2.30.38.10">
    <property type="entry name" value="Luciferase, Domain 3"/>
    <property type="match status" value="1"/>
</dbReference>
<evidence type="ECO:0000256" key="2">
    <source>
        <dbReference type="ARBA" id="ARBA00022553"/>
    </source>
</evidence>
<gene>
    <name evidence="5" type="ORF">ACFQ2K_18335</name>
</gene>
<feature type="compositionally biased region" description="Polar residues" evidence="3">
    <location>
        <begin position="629"/>
        <end position="646"/>
    </location>
</feature>
<dbReference type="PANTHER" id="PTHR45527:SF1">
    <property type="entry name" value="FATTY ACID SYNTHASE"/>
    <property type="match status" value="1"/>
</dbReference>
<dbReference type="Pfam" id="PF00501">
    <property type="entry name" value="AMP-binding"/>
    <property type="match status" value="1"/>
</dbReference>
<dbReference type="InterPro" id="IPR045851">
    <property type="entry name" value="AMP-bd_C_sf"/>
</dbReference>
<dbReference type="SUPFAM" id="SSF47336">
    <property type="entry name" value="ACP-like"/>
    <property type="match status" value="1"/>
</dbReference>
<name>A0ABW2WT57_9ACTN</name>
<dbReference type="CDD" id="cd05930">
    <property type="entry name" value="A_NRPS"/>
    <property type="match status" value="1"/>
</dbReference>
<dbReference type="InterPro" id="IPR000873">
    <property type="entry name" value="AMP-dep_synth/lig_dom"/>
</dbReference>
<dbReference type="InterPro" id="IPR025110">
    <property type="entry name" value="AMP-bd_C"/>
</dbReference>
<keyword evidence="2" id="KW-0597">Phosphoprotein</keyword>
<dbReference type="InterPro" id="IPR020845">
    <property type="entry name" value="AMP-binding_CS"/>
</dbReference>
<dbReference type="PANTHER" id="PTHR45527">
    <property type="entry name" value="NONRIBOSOMAL PEPTIDE SYNTHETASE"/>
    <property type="match status" value="1"/>
</dbReference>
<dbReference type="InterPro" id="IPR010071">
    <property type="entry name" value="AA_adenyl_dom"/>
</dbReference>
<comment type="caution">
    <text evidence="5">The sequence shown here is derived from an EMBL/GenBank/DDBJ whole genome shotgun (WGS) entry which is preliminary data.</text>
</comment>
<dbReference type="InterPro" id="IPR020806">
    <property type="entry name" value="PKS_PP-bd"/>
</dbReference>
<protein>
    <submittedName>
        <fullName evidence="5">Amino acid adenylation domain-containing protein</fullName>
    </submittedName>
</protein>
<evidence type="ECO:0000313" key="5">
    <source>
        <dbReference type="EMBL" id="MFD0624440.1"/>
    </source>
</evidence>
<proteinExistence type="predicted"/>
<evidence type="ECO:0000313" key="6">
    <source>
        <dbReference type="Proteomes" id="UP001596915"/>
    </source>
</evidence>
<evidence type="ECO:0000259" key="4">
    <source>
        <dbReference type="PROSITE" id="PS50075"/>
    </source>
</evidence>